<protein>
    <submittedName>
        <fullName evidence="3">CBS domain-containing protein</fullName>
    </submittedName>
</protein>
<dbReference type="RefSeq" id="WP_072325225.1">
    <property type="nucleotide sequence ID" value="NZ_FPJW01000002.1"/>
</dbReference>
<dbReference type="SUPFAM" id="SSF53448">
    <property type="entry name" value="Nucleotide-diphospho-sugar transferases"/>
    <property type="match status" value="1"/>
</dbReference>
<keyword evidence="4" id="KW-1185">Reference proteome</keyword>
<dbReference type="AlphaFoldDB" id="A0A1K1VIG9"/>
<evidence type="ECO:0000259" key="2">
    <source>
        <dbReference type="PROSITE" id="PS51371"/>
    </source>
</evidence>
<organism evidence="3 4">
    <name type="scientific">Marinospirillum alkaliphilum DSM 21637</name>
    <dbReference type="NCBI Taxonomy" id="1122209"/>
    <lineage>
        <taxon>Bacteria</taxon>
        <taxon>Pseudomonadati</taxon>
        <taxon>Pseudomonadota</taxon>
        <taxon>Gammaproteobacteria</taxon>
        <taxon>Oceanospirillales</taxon>
        <taxon>Oceanospirillaceae</taxon>
        <taxon>Marinospirillum</taxon>
    </lineage>
</organism>
<accession>A0A1K1VIG9</accession>
<dbReference type="InterPro" id="IPR005835">
    <property type="entry name" value="NTP_transferase_dom"/>
</dbReference>
<evidence type="ECO:0000313" key="4">
    <source>
        <dbReference type="Proteomes" id="UP000182350"/>
    </source>
</evidence>
<sequence>MKNWQDTLVQPTASLEVAIEKLDLSAQQILLVTDEDKKLLGTVTDGDVRRALLKRLDLTTPIVQIMNRQPKMATADWSKARLLSFMEQQQLLQLPVVDADQRVTGLETLHGLLQKPRQDNPVFLMAGGFGKRLHPLTKTCPKPLLKVGDKPILELILESFVSSGFHRFYISTHYMPEKIREHFGDGSRWGVTITYIHEEVPLGTAGALGLLPHHEITLPLIMMNGDLLTTQNYLALLAFHEELGGSATVCVREYEYQIPYGVIESQENRATGIREKPVQTFNVNAGIYLLSPELVKSVPPDTHLDMPDLLQQEIQADRGVNIYSLKDYWLDIGRMDDFNQAQTDVSELFNG</sequence>
<dbReference type="EMBL" id="FPJW01000002">
    <property type="protein sequence ID" value="SFX24969.1"/>
    <property type="molecule type" value="Genomic_DNA"/>
</dbReference>
<evidence type="ECO:0000256" key="1">
    <source>
        <dbReference type="PROSITE-ProRule" id="PRU00703"/>
    </source>
</evidence>
<reference evidence="3 4" key="1">
    <citation type="submission" date="2016-11" db="EMBL/GenBank/DDBJ databases">
        <authorList>
            <person name="Jaros S."/>
            <person name="Januszkiewicz K."/>
            <person name="Wedrychowicz H."/>
        </authorList>
    </citation>
    <scope>NUCLEOTIDE SEQUENCE [LARGE SCALE GENOMIC DNA]</scope>
    <source>
        <strain evidence="3 4">DSM 21637</strain>
    </source>
</reference>
<keyword evidence="1" id="KW-0129">CBS domain</keyword>
<dbReference type="Proteomes" id="UP000182350">
    <property type="component" value="Unassembled WGS sequence"/>
</dbReference>
<feature type="domain" description="CBS" evidence="2">
    <location>
        <begin position="66"/>
        <end position="122"/>
    </location>
</feature>
<gene>
    <name evidence="3" type="ORF">SAMN02745752_01009</name>
</gene>
<name>A0A1K1VIG9_9GAMM</name>
<dbReference type="STRING" id="1122209.SAMN02745752_01009"/>
<dbReference type="PROSITE" id="PS51371">
    <property type="entry name" value="CBS"/>
    <property type="match status" value="2"/>
</dbReference>
<feature type="domain" description="CBS" evidence="2">
    <location>
        <begin position="1"/>
        <end position="58"/>
    </location>
</feature>
<dbReference type="CDD" id="cd04607">
    <property type="entry name" value="CBS_pair_NTP_transferase_assoc"/>
    <property type="match status" value="1"/>
</dbReference>
<proteinExistence type="predicted"/>
<dbReference type="InterPro" id="IPR029044">
    <property type="entry name" value="Nucleotide-diphossugar_trans"/>
</dbReference>
<dbReference type="CDD" id="cd06426">
    <property type="entry name" value="NTP_transferase_like_2"/>
    <property type="match status" value="1"/>
</dbReference>
<dbReference type="PANTHER" id="PTHR22572">
    <property type="entry name" value="SUGAR-1-PHOSPHATE GUANYL TRANSFERASE"/>
    <property type="match status" value="1"/>
</dbReference>
<dbReference type="InterPro" id="IPR000644">
    <property type="entry name" value="CBS_dom"/>
</dbReference>
<dbReference type="Pfam" id="PF00571">
    <property type="entry name" value="CBS"/>
    <property type="match status" value="2"/>
</dbReference>
<dbReference type="SUPFAM" id="SSF54631">
    <property type="entry name" value="CBS-domain pair"/>
    <property type="match status" value="1"/>
</dbReference>
<evidence type="ECO:0000313" key="3">
    <source>
        <dbReference type="EMBL" id="SFX24969.1"/>
    </source>
</evidence>
<dbReference type="InterPro" id="IPR050486">
    <property type="entry name" value="Mannose-1P_guanyltransferase"/>
</dbReference>
<dbReference type="Gene3D" id="3.10.580.10">
    <property type="entry name" value="CBS-domain"/>
    <property type="match status" value="1"/>
</dbReference>
<dbReference type="Gene3D" id="3.90.550.10">
    <property type="entry name" value="Spore Coat Polysaccharide Biosynthesis Protein SpsA, Chain A"/>
    <property type="match status" value="1"/>
</dbReference>
<dbReference type="InterPro" id="IPR046342">
    <property type="entry name" value="CBS_dom_sf"/>
</dbReference>
<dbReference type="Pfam" id="PF00483">
    <property type="entry name" value="NTP_transferase"/>
    <property type="match status" value="1"/>
</dbReference>
<dbReference type="OrthoDB" id="9803871at2"/>